<evidence type="ECO:0000313" key="1">
    <source>
        <dbReference type="EMBL" id="ETV86132.1"/>
    </source>
</evidence>
<dbReference type="RefSeq" id="XP_009824604.1">
    <property type="nucleotide sequence ID" value="XM_009826302.1"/>
</dbReference>
<sequence length="108" mass="11310">MPRLPPRLHTVLLNNSPLTTDITQLANTLVASADMPRLQELDVASAGIGSDGGDALAAVSGGCLSLYRHHTTLNLRKSTVTDEGILASYLHSSYVRAIDPSISATTGP</sequence>
<dbReference type="VEuPathDB" id="FungiDB:H257_02594"/>
<reference evidence="1" key="1">
    <citation type="submission" date="2013-12" db="EMBL/GenBank/DDBJ databases">
        <title>The Genome Sequence of Aphanomyces astaci APO3.</title>
        <authorList>
            <consortium name="The Broad Institute Genomics Platform"/>
            <person name="Russ C."/>
            <person name="Tyler B."/>
            <person name="van West P."/>
            <person name="Dieguez-Uribeondo J."/>
            <person name="Young S.K."/>
            <person name="Zeng Q."/>
            <person name="Gargeya S."/>
            <person name="Fitzgerald M."/>
            <person name="Abouelleil A."/>
            <person name="Alvarado L."/>
            <person name="Chapman S.B."/>
            <person name="Gainer-Dewar J."/>
            <person name="Goldberg J."/>
            <person name="Griggs A."/>
            <person name="Gujja S."/>
            <person name="Hansen M."/>
            <person name="Howarth C."/>
            <person name="Imamovic A."/>
            <person name="Ireland A."/>
            <person name="Larimer J."/>
            <person name="McCowan C."/>
            <person name="Murphy C."/>
            <person name="Pearson M."/>
            <person name="Poon T.W."/>
            <person name="Priest M."/>
            <person name="Roberts A."/>
            <person name="Saif S."/>
            <person name="Shea T."/>
            <person name="Sykes S."/>
            <person name="Wortman J."/>
            <person name="Nusbaum C."/>
            <person name="Birren B."/>
        </authorList>
    </citation>
    <scope>NUCLEOTIDE SEQUENCE [LARGE SCALE GENOMIC DNA]</scope>
    <source>
        <strain evidence="1">APO3</strain>
    </source>
</reference>
<dbReference type="AlphaFoldDB" id="W4H2P1"/>
<dbReference type="EMBL" id="KI913117">
    <property type="protein sequence ID" value="ETV86132.1"/>
    <property type="molecule type" value="Genomic_DNA"/>
</dbReference>
<gene>
    <name evidence="1" type="ORF">H257_02594</name>
</gene>
<protein>
    <submittedName>
        <fullName evidence="1">Uncharacterized protein</fullName>
    </submittedName>
</protein>
<dbReference type="Gene3D" id="3.80.10.10">
    <property type="entry name" value="Ribonuclease Inhibitor"/>
    <property type="match status" value="1"/>
</dbReference>
<dbReference type="SUPFAM" id="SSF52047">
    <property type="entry name" value="RNI-like"/>
    <property type="match status" value="1"/>
</dbReference>
<dbReference type="GeneID" id="20804590"/>
<accession>W4H2P1</accession>
<name>W4H2P1_APHAT</name>
<organism evidence="1">
    <name type="scientific">Aphanomyces astaci</name>
    <name type="common">Crayfish plague agent</name>
    <dbReference type="NCBI Taxonomy" id="112090"/>
    <lineage>
        <taxon>Eukaryota</taxon>
        <taxon>Sar</taxon>
        <taxon>Stramenopiles</taxon>
        <taxon>Oomycota</taxon>
        <taxon>Saprolegniomycetes</taxon>
        <taxon>Saprolegniales</taxon>
        <taxon>Verrucalvaceae</taxon>
        <taxon>Aphanomyces</taxon>
    </lineage>
</organism>
<dbReference type="Pfam" id="PF13516">
    <property type="entry name" value="LRR_6"/>
    <property type="match status" value="2"/>
</dbReference>
<proteinExistence type="predicted"/>
<dbReference type="InterPro" id="IPR032675">
    <property type="entry name" value="LRR_dom_sf"/>
</dbReference>
<dbReference type="InterPro" id="IPR001611">
    <property type="entry name" value="Leu-rich_rpt"/>
</dbReference>